<keyword evidence="1" id="KW-1133">Transmembrane helix</keyword>
<keyword evidence="3" id="KW-1185">Reference proteome</keyword>
<dbReference type="Proteomes" id="UP000289708">
    <property type="component" value="Unassembled WGS sequence"/>
</dbReference>
<evidence type="ECO:0000313" key="2">
    <source>
        <dbReference type="EMBL" id="RXF75366.1"/>
    </source>
</evidence>
<accession>A0A4Q0MQG7</accession>
<dbReference type="EMBL" id="RYFI01000001">
    <property type="protein sequence ID" value="RXF75366.1"/>
    <property type="molecule type" value="Genomic_DNA"/>
</dbReference>
<name>A0A4Q0MQG7_9HYPH</name>
<evidence type="ECO:0000313" key="3">
    <source>
        <dbReference type="Proteomes" id="UP000289708"/>
    </source>
</evidence>
<keyword evidence="1" id="KW-0472">Membrane</keyword>
<feature type="transmembrane region" description="Helical" evidence="1">
    <location>
        <begin position="112"/>
        <end position="131"/>
    </location>
</feature>
<proteinExistence type="predicted"/>
<comment type="caution">
    <text evidence="2">The sequence shown here is derived from an EMBL/GenBank/DDBJ whole genome shotgun (WGS) entry which is preliminary data.</text>
</comment>
<dbReference type="Pfam" id="PF06912">
    <property type="entry name" value="DUF1275"/>
    <property type="match status" value="1"/>
</dbReference>
<feature type="transmembrane region" description="Helical" evidence="1">
    <location>
        <begin position="175"/>
        <end position="199"/>
    </location>
</feature>
<dbReference type="OrthoDB" id="7676651at2"/>
<protein>
    <submittedName>
        <fullName evidence="2">DUF1275 domain-containing protein</fullName>
    </submittedName>
</protein>
<dbReference type="InterPro" id="IPR010699">
    <property type="entry name" value="DUF1275"/>
</dbReference>
<dbReference type="PANTHER" id="PTHR37314:SF5">
    <property type="entry name" value="SLR0142 PROTEIN"/>
    <property type="match status" value="1"/>
</dbReference>
<feature type="transmembrane region" description="Helical" evidence="1">
    <location>
        <begin position="82"/>
        <end position="100"/>
    </location>
</feature>
<keyword evidence="1" id="KW-0812">Transmembrane</keyword>
<dbReference type="RefSeq" id="WP_128775544.1">
    <property type="nucleotide sequence ID" value="NZ_RYFI01000001.1"/>
</dbReference>
<sequence length="223" mass="22816">MRFLLLALLSLNAGYVDAAGFLALHGLFTTHITGNFVTLGASLAFGASGVLAKLLALPLFFAVVSAARIGDRACEKRGWPSLRILFSLQVALLALGALIAAKLGPFPDGDSWPALGAGGALVAAMALQNAAHRTWLTSMPPSTILTGPITQMTIDVADLTLGLPPERRAAAKSRAAPIALAVAAFATGCGAGALGYVTFKELCLLAPPALALFALCLARPEIA</sequence>
<dbReference type="PANTHER" id="PTHR37314">
    <property type="entry name" value="SLR0142 PROTEIN"/>
    <property type="match status" value="1"/>
</dbReference>
<organism evidence="2 3">
    <name type="scientific">Hansschlegelia zhihuaiae</name>
    <dbReference type="NCBI Taxonomy" id="405005"/>
    <lineage>
        <taxon>Bacteria</taxon>
        <taxon>Pseudomonadati</taxon>
        <taxon>Pseudomonadota</taxon>
        <taxon>Alphaproteobacteria</taxon>
        <taxon>Hyphomicrobiales</taxon>
        <taxon>Methylopilaceae</taxon>
        <taxon>Hansschlegelia</taxon>
    </lineage>
</organism>
<evidence type="ECO:0000256" key="1">
    <source>
        <dbReference type="SAM" id="Phobius"/>
    </source>
</evidence>
<gene>
    <name evidence="2" type="ORF">EK403_00420</name>
</gene>
<feature type="transmembrane region" description="Helical" evidence="1">
    <location>
        <begin position="42"/>
        <end position="70"/>
    </location>
</feature>
<reference evidence="2 3" key="1">
    <citation type="submission" date="2018-12" db="EMBL/GenBank/DDBJ databases">
        <title>bacterium Hansschlegelia zhihuaiae S113.</title>
        <authorList>
            <person name="He J."/>
        </authorList>
    </citation>
    <scope>NUCLEOTIDE SEQUENCE [LARGE SCALE GENOMIC DNA]</scope>
    <source>
        <strain evidence="2 3">S 113</strain>
    </source>
</reference>
<dbReference type="AlphaFoldDB" id="A0A4Q0MQG7"/>